<organism evidence="2 3">
    <name type="scientific">Modicisalibacter luteus</name>
    <dbReference type="NCBI Taxonomy" id="453962"/>
    <lineage>
        <taxon>Bacteria</taxon>
        <taxon>Pseudomonadati</taxon>
        <taxon>Pseudomonadota</taxon>
        <taxon>Gammaproteobacteria</taxon>
        <taxon>Oceanospirillales</taxon>
        <taxon>Halomonadaceae</taxon>
        <taxon>Modicisalibacter</taxon>
    </lineage>
</organism>
<sequence length="293" mass="31524">MNHHPADYYLLDVFTDRAFTGNPLAVFPFAHGWGTARMQAIANELNLSETVFVGEATGASRFPISIFTPTSELPFAGHPTVGTAHLLAHLDMARRDQPLILEAGVGPLEVRFDGSLACFKTAQPATVSESGLDRTAAASLLGLSKAEILDEPVLASCGLPYHLIELASLDALTNAVPNPSDWSRWVAPSGHEAIYLYVNQSITCAGRTLRSRMFSMENSLREDAATGSAASALVGMLTLRESGQGKWQWRIEQGVEMGRPSIIHGEAERDATHLTAIRIAGQAVLVGQGTLYR</sequence>
<gene>
    <name evidence="2" type="ORF">ACFOEI_03745</name>
</gene>
<dbReference type="EMBL" id="JBHRUH010000006">
    <property type="protein sequence ID" value="MFC3291185.1"/>
    <property type="molecule type" value="Genomic_DNA"/>
</dbReference>
<dbReference type="NCBIfam" id="TIGR00654">
    <property type="entry name" value="PhzF_family"/>
    <property type="match status" value="1"/>
</dbReference>
<comment type="caution">
    <text evidence="2">The sequence shown here is derived from an EMBL/GenBank/DDBJ whole genome shotgun (WGS) entry which is preliminary data.</text>
</comment>
<dbReference type="PANTHER" id="PTHR13774">
    <property type="entry name" value="PHENAZINE BIOSYNTHESIS PROTEIN"/>
    <property type="match status" value="1"/>
</dbReference>
<evidence type="ECO:0000256" key="1">
    <source>
        <dbReference type="ARBA" id="ARBA00008270"/>
    </source>
</evidence>
<comment type="similarity">
    <text evidence="1">Belongs to the PhzF family.</text>
</comment>
<dbReference type="RefSeq" id="WP_019019937.1">
    <property type="nucleotide sequence ID" value="NZ_BMXD01000011.1"/>
</dbReference>
<dbReference type="PIRSF" id="PIRSF016184">
    <property type="entry name" value="PhzC_PhzF"/>
    <property type="match status" value="1"/>
</dbReference>
<proteinExistence type="inferred from homology"/>
<name>A0ABV7LY86_9GAMM</name>
<protein>
    <submittedName>
        <fullName evidence="2">PhzF family phenazine biosynthesis protein</fullName>
    </submittedName>
</protein>
<dbReference type="PANTHER" id="PTHR13774:SF32">
    <property type="entry name" value="ANTISENSE-ENHANCING SEQUENCE 1"/>
    <property type="match status" value="1"/>
</dbReference>
<dbReference type="Pfam" id="PF02567">
    <property type="entry name" value="PhzC-PhzF"/>
    <property type="match status" value="1"/>
</dbReference>
<dbReference type="Proteomes" id="UP001595640">
    <property type="component" value="Unassembled WGS sequence"/>
</dbReference>
<dbReference type="Gene3D" id="3.10.310.10">
    <property type="entry name" value="Diaminopimelate Epimerase, Chain A, domain 1"/>
    <property type="match status" value="2"/>
</dbReference>
<evidence type="ECO:0000313" key="3">
    <source>
        <dbReference type="Proteomes" id="UP001595640"/>
    </source>
</evidence>
<dbReference type="SUPFAM" id="SSF54506">
    <property type="entry name" value="Diaminopimelate epimerase-like"/>
    <property type="match status" value="1"/>
</dbReference>
<keyword evidence="3" id="KW-1185">Reference proteome</keyword>
<reference evidence="3" key="1">
    <citation type="journal article" date="2019" name="Int. J. Syst. Evol. Microbiol.">
        <title>The Global Catalogue of Microorganisms (GCM) 10K type strain sequencing project: providing services to taxonomists for standard genome sequencing and annotation.</title>
        <authorList>
            <consortium name="The Broad Institute Genomics Platform"/>
            <consortium name="The Broad Institute Genome Sequencing Center for Infectious Disease"/>
            <person name="Wu L."/>
            <person name="Ma J."/>
        </authorList>
    </citation>
    <scope>NUCLEOTIDE SEQUENCE [LARGE SCALE GENOMIC DNA]</scope>
    <source>
        <strain evidence="3">KCTC 12847</strain>
    </source>
</reference>
<dbReference type="InterPro" id="IPR003719">
    <property type="entry name" value="Phenazine_PhzF-like"/>
</dbReference>
<evidence type="ECO:0000313" key="2">
    <source>
        <dbReference type="EMBL" id="MFC3291185.1"/>
    </source>
</evidence>
<accession>A0ABV7LY86</accession>